<feature type="region of interest" description="Disordered" evidence="1">
    <location>
        <begin position="318"/>
        <end position="372"/>
    </location>
</feature>
<sequence length="419" mass="42150">MNLAGSAPLSGGTSSQGHVLAPPFEHTPVTAALTSAKPSVKGKKEESGESATGSDDNKKHKKRGLFGFGKKKGDETSATSLSVPSASAAASASAGTSTTTMSGQTTLNINASAATGSVVPPQTPGGPSALLRKPSSPFQAENYMGASIASMGSTSGGSFGHGYYVLPTSPGRTAAGLSSSPRVSSPAGSQIFERDVQESALLVPNSPAIPSHITTEDRIPSVLDASSEVITDDHLDPDSVEIITHAHHQPAVMAVAGMGNAAPVASSAASGVSTGAWVDDVASSFVDKDDSASNYGSFDATDIRRLSFISLTTLSTAVNRSPSPMRSPTATATSPPTSKSGSIKGLELSPPSRKATMGSTYSSAVGSPTMSAVGSTGSNALLGGELAIETMTQALRRTGSGDLSGVRSLPQSPIEGTWR</sequence>
<dbReference type="PANTHER" id="PTHR42111:SF1">
    <property type="entry name" value="YALI0D23727P"/>
    <property type="match status" value="1"/>
</dbReference>
<gene>
    <name evidence="2" type="ORF">CMQ_6159</name>
</gene>
<dbReference type="EMBL" id="GL629794">
    <property type="protein sequence ID" value="EFX01217.1"/>
    <property type="molecule type" value="Genomic_DNA"/>
</dbReference>
<dbReference type="Proteomes" id="UP000007796">
    <property type="component" value="Unassembled WGS sequence"/>
</dbReference>
<name>F0XLP3_GROCL</name>
<organism evidence="3">
    <name type="scientific">Grosmannia clavigera (strain kw1407 / UAMH 11150)</name>
    <name type="common">Blue stain fungus</name>
    <name type="synonym">Graphiocladiella clavigera</name>
    <dbReference type="NCBI Taxonomy" id="655863"/>
    <lineage>
        <taxon>Eukaryota</taxon>
        <taxon>Fungi</taxon>
        <taxon>Dikarya</taxon>
        <taxon>Ascomycota</taxon>
        <taxon>Pezizomycotina</taxon>
        <taxon>Sordariomycetes</taxon>
        <taxon>Sordariomycetidae</taxon>
        <taxon>Ophiostomatales</taxon>
        <taxon>Ophiostomataceae</taxon>
        <taxon>Leptographium</taxon>
    </lineage>
</organism>
<keyword evidence="3" id="KW-1185">Reference proteome</keyword>
<dbReference type="PANTHER" id="PTHR42111">
    <property type="entry name" value="YALI0D23727P"/>
    <property type="match status" value="1"/>
</dbReference>
<dbReference type="InParanoid" id="F0XLP3"/>
<dbReference type="eggNOG" id="ENOG502S606">
    <property type="taxonomic scope" value="Eukaryota"/>
</dbReference>
<feature type="region of interest" description="Disordered" evidence="1">
    <location>
        <begin position="1"/>
        <end position="87"/>
    </location>
</feature>
<accession>F0XLP3</accession>
<feature type="compositionally biased region" description="Low complexity" evidence="1">
    <location>
        <begin position="320"/>
        <end position="338"/>
    </location>
</feature>
<dbReference type="RefSeq" id="XP_014170699.1">
    <property type="nucleotide sequence ID" value="XM_014315224.1"/>
</dbReference>
<feature type="compositionally biased region" description="Low complexity" evidence="1">
    <location>
        <begin position="76"/>
        <end position="87"/>
    </location>
</feature>
<feature type="region of interest" description="Disordered" evidence="1">
    <location>
        <begin position="114"/>
        <end position="135"/>
    </location>
</feature>
<dbReference type="HOGENOM" id="CLU_041168_1_0_1"/>
<dbReference type="OrthoDB" id="5364312at2759"/>
<dbReference type="AlphaFoldDB" id="F0XLP3"/>
<evidence type="ECO:0000313" key="3">
    <source>
        <dbReference type="Proteomes" id="UP000007796"/>
    </source>
</evidence>
<proteinExistence type="predicted"/>
<evidence type="ECO:0000313" key="2">
    <source>
        <dbReference type="EMBL" id="EFX01217.1"/>
    </source>
</evidence>
<protein>
    <submittedName>
        <fullName evidence="2">Uncharacterized protein</fullName>
    </submittedName>
</protein>
<dbReference type="GeneID" id="25979561"/>
<feature type="region of interest" description="Disordered" evidence="1">
    <location>
        <begin position="397"/>
        <end position="419"/>
    </location>
</feature>
<reference evidence="2 3" key="1">
    <citation type="journal article" date="2011" name="Proc. Natl. Acad. Sci. U.S.A.">
        <title>Genome and transcriptome analyses of the mountain pine beetle-fungal symbiont Grosmannia clavigera, a lodgepole pine pathogen.</title>
        <authorList>
            <person name="DiGuistini S."/>
            <person name="Wang Y."/>
            <person name="Liao N.Y."/>
            <person name="Taylor G."/>
            <person name="Tanguay P."/>
            <person name="Feau N."/>
            <person name="Henrissat B."/>
            <person name="Chan S.K."/>
            <person name="Hesse-Orce U."/>
            <person name="Alamouti S.M."/>
            <person name="Tsui C.K.M."/>
            <person name="Docking R.T."/>
            <person name="Levasseur A."/>
            <person name="Haridas S."/>
            <person name="Robertson G."/>
            <person name="Birol I."/>
            <person name="Holt R.A."/>
            <person name="Marra M.A."/>
            <person name="Hamelin R.C."/>
            <person name="Hirst M."/>
            <person name="Jones S.J.M."/>
            <person name="Bohlmann J."/>
            <person name="Breuil C."/>
        </authorList>
    </citation>
    <scope>NUCLEOTIDE SEQUENCE [LARGE SCALE GENOMIC DNA]</scope>
    <source>
        <strain evidence="3">kw1407 / UAMH 11150</strain>
    </source>
</reference>
<evidence type="ECO:0000256" key="1">
    <source>
        <dbReference type="SAM" id="MobiDB-lite"/>
    </source>
</evidence>
<feature type="compositionally biased region" description="Polar residues" evidence="1">
    <location>
        <begin position="357"/>
        <end position="372"/>
    </location>
</feature>